<accession>A0A9Q1CAE5</accession>
<gene>
    <name evidence="2" type="ORF">HOLleu_11788</name>
</gene>
<proteinExistence type="predicted"/>
<protein>
    <submittedName>
        <fullName evidence="2">Uncharacterized protein</fullName>
    </submittedName>
</protein>
<dbReference type="EMBL" id="JAIZAY010000005">
    <property type="protein sequence ID" value="KAJ8041075.1"/>
    <property type="molecule type" value="Genomic_DNA"/>
</dbReference>
<sequence>MTFLKDYKPVSPPRKTTMTKEPNYNHPSSQANVYMFRIKQDTKDGNLKKWKGSGMNLALMKSQHNEEKHYDVTGDN</sequence>
<feature type="compositionally biased region" description="Polar residues" evidence="1">
    <location>
        <begin position="14"/>
        <end position="28"/>
    </location>
</feature>
<keyword evidence="3" id="KW-1185">Reference proteome</keyword>
<evidence type="ECO:0000256" key="1">
    <source>
        <dbReference type="SAM" id="MobiDB-lite"/>
    </source>
</evidence>
<feature type="region of interest" description="Disordered" evidence="1">
    <location>
        <begin position="1"/>
        <end position="28"/>
    </location>
</feature>
<name>A0A9Q1CAE5_HOLLE</name>
<dbReference type="AlphaFoldDB" id="A0A9Q1CAE5"/>
<comment type="caution">
    <text evidence="2">The sequence shown here is derived from an EMBL/GenBank/DDBJ whole genome shotgun (WGS) entry which is preliminary data.</text>
</comment>
<organism evidence="2 3">
    <name type="scientific">Holothuria leucospilota</name>
    <name type="common">Black long sea cucumber</name>
    <name type="synonym">Mertensiothuria leucospilota</name>
    <dbReference type="NCBI Taxonomy" id="206669"/>
    <lineage>
        <taxon>Eukaryota</taxon>
        <taxon>Metazoa</taxon>
        <taxon>Echinodermata</taxon>
        <taxon>Eleutherozoa</taxon>
        <taxon>Echinozoa</taxon>
        <taxon>Holothuroidea</taxon>
        <taxon>Aspidochirotacea</taxon>
        <taxon>Aspidochirotida</taxon>
        <taxon>Holothuriidae</taxon>
        <taxon>Holothuria</taxon>
    </lineage>
</organism>
<evidence type="ECO:0000313" key="3">
    <source>
        <dbReference type="Proteomes" id="UP001152320"/>
    </source>
</evidence>
<reference evidence="2" key="1">
    <citation type="submission" date="2021-10" db="EMBL/GenBank/DDBJ databases">
        <title>Tropical sea cucumber genome reveals ecological adaptation and Cuvierian tubules defense mechanism.</title>
        <authorList>
            <person name="Chen T."/>
        </authorList>
    </citation>
    <scope>NUCLEOTIDE SEQUENCE</scope>
    <source>
        <strain evidence="2">Nanhai2018</strain>
        <tissue evidence="2">Muscle</tissue>
    </source>
</reference>
<dbReference type="Proteomes" id="UP001152320">
    <property type="component" value="Chromosome 5"/>
</dbReference>
<evidence type="ECO:0000313" key="2">
    <source>
        <dbReference type="EMBL" id="KAJ8041075.1"/>
    </source>
</evidence>